<keyword evidence="1" id="KW-0472">Membrane</keyword>
<name>A0ABU2FWS5_9EURY</name>
<feature type="transmembrane region" description="Helical" evidence="1">
    <location>
        <begin position="61"/>
        <end position="85"/>
    </location>
</feature>
<comment type="caution">
    <text evidence="2">The sequence shown here is derived from an EMBL/GenBank/DDBJ whole genome shotgun (WGS) entry which is preliminary data.</text>
</comment>
<keyword evidence="1" id="KW-1133">Transmembrane helix</keyword>
<reference evidence="2 3" key="1">
    <citation type="submission" date="2022-06" db="EMBL/GenBank/DDBJ databases">
        <title>Halogeometricum sp. a new haloarchaeum isolate from saline soil.</title>
        <authorList>
            <person name="Strakova D."/>
            <person name="Galisteo C."/>
            <person name="Sanchez-Porro C."/>
            <person name="Ventosa A."/>
        </authorList>
    </citation>
    <scope>NUCLEOTIDE SEQUENCE [LARGE SCALE GENOMIC DNA]</scope>
    <source>
        <strain evidence="3">S3BR25-2</strain>
    </source>
</reference>
<proteinExistence type="predicted"/>
<feature type="transmembrane region" description="Helical" evidence="1">
    <location>
        <begin position="129"/>
        <end position="150"/>
    </location>
</feature>
<evidence type="ECO:0000313" key="2">
    <source>
        <dbReference type="EMBL" id="MDS0292656.1"/>
    </source>
</evidence>
<gene>
    <name evidence="2" type="ORF">NDI79_00570</name>
</gene>
<accession>A0ABU2FWS5</accession>
<keyword evidence="3" id="KW-1185">Reference proteome</keyword>
<sequence length="153" mass="15299">MSVDMAQEALFAGLVFGVALAAAVVLTGRGRREYSVAGGWSTRTGTGTRPSALSRAADSPAAWTAAFVVVALAFGGAGVLFVAGGDVPAELAAAGGAFLLAAAVLVFALYVFYGTFVSARGRGLKNAQAALLGVWALGSLFVLAVTLKLLGAF</sequence>
<feature type="transmembrane region" description="Helical" evidence="1">
    <location>
        <begin position="6"/>
        <end position="26"/>
    </location>
</feature>
<protein>
    <submittedName>
        <fullName evidence="2">Uncharacterized protein</fullName>
    </submittedName>
</protein>
<dbReference type="Proteomes" id="UP001254813">
    <property type="component" value="Unassembled WGS sequence"/>
</dbReference>
<feature type="transmembrane region" description="Helical" evidence="1">
    <location>
        <begin position="91"/>
        <end position="117"/>
    </location>
</feature>
<evidence type="ECO:0000256" key="1">
    <source>
        <dbReference type="SAM" id="Phobius"/>
    </source>
</evidence>
<dbReference type="EMBL" id="JAMQOQ010000001">
    <property type="protein sequence ID" value="MDS0292656.1"/>
    <property type="molecule type" value="Genomic_DNA"/>
</dbReference>
<dbReference type="RefSeq" id="WP_310926503.1">
    <property type="nucleotide sequence ID" value="NZ_JAMQOQ010000001.1"/>
</dbReference>
<keyword evidence="1" id="KW-0812">Transmembrane</keyword>
<evidence type="ECO:0000313" key="3">
    <source>
        <dbReference type="Proteomes" id="UP001254813"/>
    </source>
</evidence>
<organism evidence="2 3">
    <name type="scientific">Halogeometricum luteum</name>
    <dbReference type="NCBI Taxonomy" id="2950537"/>
    <lineage>
        <taxon>Archaea</taxon>
        <taxon>Methanobacteriati</taxon>
        <taxon>Methanobacteriota</taxon>
        <taxon>Stenosarchaea group</taxon>
        <taxon>Halobacteria</taxon>
        <taxon>Halobacteriales</taxon>
        <taxon>Haloferacaceae</taxon>
        <taxon>Halogeometricum</taxon>
    </lineage>
</organism>